<gene>
    <name evidence="2" type="ORF">ICT70_09175</name>
</gene>
<keyword evidence="1" id="KW-0472">Membrane</keyword>
<feature type="transmembrane region" description="Helical" evidence="1">
    <location>
        <begin position="78"/>
        <end position="98"/>
    </location>
</feature>
<keyword evidence="2" id="KW-0808">Transferase</keyword>
<dbReference type="GO" id="GO:0008961">
    <property type="term" value="F:phosphatidylglycerol-prolipoprotein diacylglyceryl transferase activity"/>
    <property type="evidence" value="ECO:0007669"/>
    <property type="project" value="InterPro"/>
</dbReference>
<evidence type="ECO:0000313" key="3">
    <source>
        <dbReference type="Proteomes" id="UP000632828"/>
    </source>
</evidence>
<dbReference type="Pfam" id="PF01790">
    <property type="entry name" value="LGT"/>
    <property type="match status" value="1"/>
</dbReference>
<dbReference type="GO" id="GO:0042158">
    <property type="term" value="P:lipoprotein biosynthetic process"/>
    <property type="evidence" value="ECO:0007669"/>
    <property type="project" value="InterPro"/>
</dbReference>
<feature type="transmembrane region" description="Helical" evidence="1">
    <location>
        <begin position="307"/>
        <end position="326"/>
    </location>
</feature>
<proteinExistence type="predicted"/>
<feature type="transmembrane region" description="Helical" evidence="1">
    <location>
        <begin position="6"/>
        <end position="25"/>
    </location>
</feature>
<dbReference type="GO" id="GO:0005886">
    <property type="term" value="C:plasma membrane"/>
    <property type="evidence" value="ECO:0007669"/>
    <property type="project" value="InterPro"/>
</dbReference>
<comment type="caution">
    <text evidence="2">The sequence shown here is derived from an EMBL/GenBank/DDBJ whole genome shotgun (WGS) entry which is preliminary data.</text>
</comment>
<dbReference type="InterPro" id="IPR001640">
    <property type="entry name" value="Lgt"/>
</dbReference>
<name>A0A8J6QQ32_9BACT</name>
<dbReference type="Proteomes" id="UP000632828">
    <property type="component" value="Unassembled WGS sequence"/>
</dbReference>
<feature type="transmembrane region" description="Helical" evidence="1">
    <location>
        <begin position="51"/>
        <end position="72"/>
    </location>
</feature>
<protein>
    <submittedName>
        <fullName evidence="2">Prolipoprotein diacylglyceryl transferase</fullName>
    </submittedName>
</protein>
<sequence>MENELFILILALVTMPVLFWGFRVLPGRGWQMLATLPVRKGKDCSNEGTNLTWYGLLTANAYAAALALLFVLLGSAAIPLTSMLVIAALLLLICVPASRLIARLVEGKSHTFTIGGAVFVGIVAAPWVIELVSRINGTSLPVLTFLAAVGCAYALGEGLGRIACISFGCCYGKPLANCGPRMQRLFGRWSLVFQDETRKACYADGLAGQPLIPIQMVTAVLYVVTGLIGVALFLNGLFAFSFILILLVTQLWRVFSEFLRADYRGKQGFSAYQIMGLLAIPYAVGCVFLFSLSISTTPLLLDGLQQFWQPVPILFLQIIWFIIFIYTGRSTVTGAHVDYYLHRERI</sequence>
<accession>A0A8J6QQ32</accession>
<keyword evidence="1" id="KW-1133">Transmembrane helix</keyword>
<reference evidence="2" key="1">
    <citation type="submission" date="2020-09" db="EMBL/GenBank/DDBJ databases">
        <title>Pelobacter alkaliphilus sp. nov., a novel anaerobic arsenate-reducing bacterium from terrestrial mud volcano.</title>
        <authorList>
            <person name="Khomyakova M.A."/>
            <person name="Merkel A.Y."/>
            <person name="Slobodkin A.I."/>
        </authorList>
    </citation>
    <scope>NUCLEOTIDE SEQUENCE</scope>
    <source>
        <strain evidence="2">M08fum</strain>
    </source>
</reference>
<dbReference type="EMBL" id="JACWUN010000009">
    <property type="protein sequence ID" value="MBD1400841.1"/>
    <property type="molecule type" value="Genomic_DNA"/>
</dbReference>
<evidence type="ECO:0000313" key="2">
    <source>
        <dbReference type="EMBL" id="MBD1400841.1"/>
    </source>
</evidence>
<feature type="transmembrane region" description="Helical" evidence="1">
    <location>
        <begin position="219"/>
        <end position="248"/>
    </location>
</feature>
<feature type="transmembrane region" description="Helical" evidence="1">
    <location>
        <begin position="269"/>
        <end position="295"/>
    </location>
</feature>
<evidence type="ECO:0000256" key="1">
    <source>
        <dbReference type="SAM" id="Phobius"/>
    </source>
</evidence>
<keyword evidence="3" id="KW-1185">Reference proteome</keyword>
<dbReference type="AlphaFoldDB" id="A0A8J6QQ32"/>
<feature type="transmembrane region" description="Helical" evidence="1">
    <location>
        <begin position="110"/>
        <end position="129"/>
    </location>
</feature>
<dbReference type="RefSeq" id="WP_191155803.1">
    <property type="nucleotide sequence ID" value="NZ_JACWUN010000009.1"/>
</dbReference>
<keyword evidence="1" id="KW-0812">Transmembrane</keyword>
<organism evidence="2 3">
    <name type="scientific">Pelovirga terrestris</name>
    <dbReference type="NCBI Taxonomy" id="2771352"/>
    <lineage>
        <taxon>Bacteria</taxon>
        <taxon>Pseudomonadati</taxon>
        <taxon>Thermodesulfobacteriota</taxon>
        <taxon>Desulfuromonadia</taxon>
        <taxon>Geobacterales</taxon>
        <taxon>Geobacteraceae</taxon>
        <taxon>Pelovirga</taxon>
    </lineage>
</organism>